<organism evidence="2 3">
    <name type="scientific">Orchesella dallaii</name>
    <dbReference type="NCBI Taxonomy" id="48710"/>
    <lineage>
        <taxon>Eukaryota</taxon>
        <taxon>Metazoa</taxon>
        <taxon>Ecdysozoa</taxon>
        <taxon>Arthropoda</taxon>
        <taxon>Hexapoda</taxon>
        <taxon>Collembola</taxon>
        <taxon>Entomobryomorpha</taxon>
        <taxon>Entomobryoidea</taxon>
        <taxon>Orchesellidae</taxon>
        <taxon>Orchesellinae</taxon>
        <taxon>Orchesella</taxon>
    </lineage>
</organism>
<dbReference type="Gene3D" id="3.40.30.10">
    <property type="entry name" value="Glutaredoxin"/>
    <property type="match status" value="1"/>
</dbReference>
<feature type="compositionally biased region" description="Basic and acidic residues" evidence="1">
    <location>
        <begin position="395"/>
        <end position="406"/>
    </location>
</feature>
<feature type="compositionally biased region" description="Basic and acidic residues" evidence="1">
    <location>
        <begin position="233"/>
        <end position="248"/>
    </location>
</feature>
<feature type="compositionally biased region" description="Basic and acidic residues" evidence="1">
    <location>
        <begin position="205"/>
        <end position="214"/>
    </location>
</feature>
<evidence type="ECO:0000313" key="3">
    <source>
        <dbReference type="Proteomes" id="UP001642540"/>
    </source>
</evidence>
<proteinExistence type="predicted"/>
<feature type="compositionally biased region" description="Acidic residues" evidence="1">
    <location>
        <begin position="249"/>
        <end position="259"/>
    </location>
</feature>
<keyword evidence="3" id="KW-1185">Reference proteome</keyword>
<feature type="region of interest" description="Disordered" evidence="1">
    <location>
        <begin position="205"/>
        <end position="271"/>
    </location>
</feature>
<dbReference type="PANTHER" id="PTHR46135:SF3">
    <property type="entry name" value="NME_NM23 FAMILY MEMBER 8"/>
    <property type="match status" value="1"/>
</dbReference>
<feature type="compositionally biased region" description="Acidic residues" evidence="1">
    <location>
        <begin position="407"/>
        <end position="417"/>
    </location>
</feature>
<gene>
    <name evidence="2" type="ORF">ODALV1_LOCUS9444</name>
</gene>
<dbReference type="PANTHER" id="PTHR46135">
    <property type="entry name" value="NME/NM23 FAMILY MEMBER 8"/>
    <property type="match status" value="1"/>
</dbReference>
<protein>
    <recommendedName>
        <fullName evidence="4">Thioredoxin domain-containing protein 3</fullName>
    </recommendedName>
</protein>
<dbReference type="InterPro" id="IPR051766">
    <property type="entry name" value="TXND_domain-containing"/>
</dbReference>
<name>A0ABP1QBF5_9HEXA</name>
<accession>A0ABP1QBF5</accession>
<dbReference type="Proteomes" id="UP001642540">
    <property type="component" value="Unassembled WGS sequence"/>
</dbReference>
<dbReference type="InterPro" id="IPR036249">
    <property type="entry name" value="Thioredoxin-like_sf"/>
</dbReference>
<dbReference type="EMBL" id="CAXLJM020000028">
    <property type="protein sequence ID" value="CAL8096773.1"/>
    <property type="molecule type" value="Genomic_DNA"/>
</dbReference>
<evidence type="ECO:0000313" key="2">
    <source>
        <dbReference type="EMBL" id="CAL8096773.1"/>
    </source>
</evidence>
<comment type="caution">
    <text evidence="2">The sequence shown here is derived from an EMBL/GenBank/DDBJ whole genome shotgun (WGS) entry which is preliminary data.</text>
</comment>
<reference evidence="2 3" key="1">
    <citation type="submission" date="2024-08" db="EMBL/GenBank/DDBJ databases">
        <authorList>
            <person name="Cucini C."/>
            <person name="Frati F."/>
        </authorList>
    </citation>
    <scope>NUCLEOTIDE SEQUENCE [LARGE SCALE GENOMIC DNA]</scope>
</reference>
<evidence type="ECO:0000256" key="1">
    <source>
        <dbReference type="SAM" id="MobiDB-lite"/>
    </source>
</evidence>
<evidence type="ECO:0008006" key="4">
    <source>
        <dbReference type="Google" id="ProtNLM"/>
    </source>
</evidence>
<dbReference type="SUPFAM" id="SSF52833">
    <property type="entry name" value="Thioredoxin-like"/>
    <property type="match status" value="1"/>
</dbReference>
<sequence length="921" mass="103200">MHGSFMAQKPRIRLRTVTETKMFSKKMHRLVKKIQDKPVDSLDLLSDMARKGGSNLSIPIEVDNEQQWTNLLKREGLIVVDVFSGWSGPCTSMFSILRKLKLDTNDDRLVMAAANADNIAQLAPFRNQSEPCWLFIGGGKPVNVLRGSNAPKLVRTIKSELQHELDCIEGKAKRNLISLKFEAGRREKAVNEAITLDELMTLEEEEKKAKEQEQAKSPTPPPNEDENESYSEMPEKEKSPDPSTQEEHQENEEDEENNEEKEATPEPVIDEALLERRKQMEESNKRLKHTLRPYTVIAIQSYLLETGAVTEIKDHLAEDFNLVRERYINLNDDGARKLFGIPTEVPDPNPPQIKEETLETEETGDETIEGDEHADISGAASATCHANVDEAEMKIEDKNHDVREDGTTEAEQDDETGESSTKVKREKIIIPMIPVPIPELIVGDTLILLLECTKVKPTELKNDEENRESGEADNEVSEIVDEDADYFIVQRTGSTDYEAAIETQPESLMALYGKEKYVAGVWCPRSYEQKRFVMLNYFPQFVTEMLMPPIPEPPKYHIFVFSALFSSEILEHPEYIRGKKDIVAEKRIRISFAIVEKMLLSSKREGDYLKALKWALGTEVLVVSANGKNGDLIQILNCFDPIFDTNDILEAGYFTAKLFPDLEVLIDENPFPEEEEEDTICNMANIVGKFTEASSDENAEPDLATVQDENIDQEIARKENSDTAIVHAENTDAVISHDENPDSVNVHSENTDAAIVDAENTDAAIVDAENTDAVITHDENPDSVNVHAENTEAVIILHDENLDSVNVHAENPDAAIVHAENTDTVITQDENTNAARTHGVNVDKVIIQDENRDITSGTLDEAENIAAGKESDDHADATAAYNHYDQMRNENNDEIGNKDALATRKEVEESLLGEVGEVKDS</sequence>
<feature type="region of interest" description="Disordered" evidence="1">
    <location>
        <begin position="395"/>
        <end position="423"/>
    </location>
</feature>